<sequence length="432" mass="47426">MLTQNMLNQERKKKLRWFITVSTMPLLGVVTAFGLVPTSNLGLNNDKVAIEQLALPAAAPTESTPATFWHTERLQRGDTVAELMQRLNIKDPVASNYLRNSADAKAFRKLSVGSEVQAETDTTGALVSLSYLGEQGAKSIIQKQGDSFISKTVAAQLEKRLFVRTGEIKTSLYAATDAAGMPESAANQLTEIFSGDVDFHHDLKRGDRFTAVYEMTYSNGALVKAGQIQAAEFINQGNVYRAVRFQSDATHSDYYTPEGRSLKKAFLRSPIAFSRVSSGFTMARFHPVLNKWRAHKGVDFAAPIGTPVKATSDGIVSFVGQQNGYGNVVILKHQSQYSTVYGHLSRYAKGLRNGARVRQGDVIAYVGMTGMTSGPHLHYEFRINDQQRDPLRVALPNALPITGANRTAFKAMADKFVASLVQLRNTNLAKLD</sequence>
<dbReference type="STRING" id="395494.Galf_0360"/>
<dbReference type="FunFam" id="2.70.70.10:FF:000002">
    <property type="entry name" value="Murein DD-endopeptidase MepM"/>
    <property type="match status" value="1"/>
</dbReference>
<keyword evidence="9" id="KW-0482">Metalloprotease</keyword>
<dbReference type="eggNOG" id="COG0739">
    <property type="taxonomic scope" value="Bacteria"/>
</dbReference>
<keyword evidence="10" id="KW-0865">Zymogen</keyword>
<dbReference type="Pfam" id="PF01551">
    <property type="entry name" value="Peptidase_M23"/>
    <property type="match status" value="1"/>
</dbReference>
<evidence type="ECO:0000256" key="2">
    <source>
        <dbReference type="ARBA" id="ARBA00004196"/>
    </source>
</evidence>
<proteinExistence type="predicted"/>
<dbReference type="Gene3D" id="2.70.70.10">
    <property type="entry name" value="Glucose Permease (Domain IIA)"/>
    <property type="match status" value="1"/>
</dbReference>
<keyword evidence="20" id="KW-1185">Reference proteome</keyword>
<evidence type="ECO:0000256" key="4">
    <source>
        <dbReference type="ARBA" id="ARBA00022558"/>
    </source>
</evidence>
<evidence type="ECO:0000256" key="9">
    <source>
        <dbReference type="ARBA" id="ARBA00023049"/>
    </source>
</evidence>
<name>D9SJQ5_GALCS</name>
<dbReference type="PANTHER" id="PTHR21666:SF288">
    <property type="entry name" value="CELL DIVISION PROTEIN YTFB"/>
    <property type="match status" value="1"/>
</dbReference>
<dbReference type="InterPro" id="IPR016047">
    <property type="entry name" value="M23ase_b-sheet_dom"/>
</dbReference>
<feature type="domain" description="M23ase beta-sheet core" evidence="17">
    <location>
        <begin position="294"/>
        <end position="390"/>
    </location>
</feature>
<dbReference type="KEGG" id="gca:Galf_0360"/>
<gene>
    <name evidence="19" type="ordered locus">Galf_0360</name>
</gene>
<keyword evidence="16" id="KW-0812">Transmembrane</keyword>
<keyword evidence="16" id="KW-0472">Membrane</keyword>
<dbReference type="Gene3D" id="3.10.450.350">
    <property type="match status" value="2"/>
</dbReference>
<dbReference type="AlphaFoldDB" id="D9SJQ5"/>
<dbReference type="InterPro" id="IPR050570">
    <property type="entry name" value="Cell_wall_metabolism_enzyme"/>
</dbReference>
<evidence type="ECO:0000256" key="1">
    <source>
        <dbReference type="ARBA" id="ARBA00001947"/>
    </source>
</evidence>
<dbReference type="PANTHER" id="PTHR21666">
    <property type="entry name" value="PEPTIDASE-RELATED"/>
    <property type="match status" value="1"/>
</dbReference>
<dbReference type="RefSeq" id="WP_013292347.1">
    <property type="nucleotide sequence ID" value="NC_014394.1"/>
</dbReference>
<evidence type="ECO:0000256" key="5">
    <source>
        <dbReference type="ARBA" id="ARBA00022670"/>
    </source>
</evidence>
<evidence type="ECO:0000259" key="18">
    <source>
        <dbReference type="Pfam" id="PF19425"/>
    </source>
</evidence>
<dbReference type="GO" id="GO:0030313">
    <property type="term" value="C:cell envelope"/>
    <property type="evidence" value="ECO:0007669"/>
    <property type="project" value="UniProtKB-SubCell"/>
</dbReference>
<dbReference type="Pfam" id="PF19425">
    <property type="entry name" value="Csd3_N2"/>
    <property type="match status" value="1"/>
</dbReference>
<evidence type="ECO:0000313" key="19">
    <source>
        <dbReference type="EMBL" id="ADL54404.1"/>
    </source>
</evidence>
<keyword evidence="5" id="KW-0645">Protease</keyword>
<accession>D9SJQ5</accession>
<comment type="cofactor">
    <cofactor evidence="1">
        <name>Zn(2+)</name>
        <dbReference type="ChEBI" id="CHEBI:29105"/>
    </cofactor>
</comment>
<evidence type="ECO:0000256" key="14">
    <source>
        <dbReference type="ARBA" id="ARBA00080962"/>
    </source>
</evidence>
<keyword evidence="6" id="KW-0479">Metal-binding</keyword>
<reference evidence="19 20" key="1">
    <citation type="submission" date="2010-08" db="EMBL/GenBank/DDBJ databases">
        <title>Complete sequence of Gallionella capsiferriformans ES-2.</title>
        <authorList>
            <consortium name="US DOE Joint Genome Institute"/>
            <person name="Lucas S."/>
            <person name="Copeland A."/>
            <person name="Lapidus A."/>
            <person name="Cheng J.-F."/>
            <person name="Bruce D."/>
            <person name="Goodwin L."/>
            <person name="Pitluck S."/>
            <person name="Chertkov O."/>
            <person name="Davenport K.W."/>
            <person name="Detter J.C."/>
            <person name="Han C."/>
            <person name="Tapia R."/>
            <person name="Land M."/>
            <person name="Hauser L."/>
            <person name="Chang Y.-J."/>
            <person name="Jeffries C."/>
            <person name="Kyrpides N."/>
            <person name="Ivanova N."/>
            <person name="Mikhailova N."/>
            <person name="Shelobolina E.S."/>
            <person name="Picardal F."/>
            <person name="Roden E."/>
            <person name="Emerson D."/>
            <person name="Woyke T."/>
        </authorList>
    </citation>
    <scope>NUCLEOTIDE SEQUENCE [LARGE SCALE GENOMIC DNA]</scope>
    <source>
        <strain evidence="19 20">ES-2</strain>
    </source>
</reference>
<keyword evidence="7" id="KW-0378">Hydrolase</keyword>
<feature type="transmembrane region" description="Helical" evidence="16">
    <location>
        <begin position="15"/>
        <end position="36"/>
    </location>
</feature>
<evidence type="ECO:0000256" key="8">
    <source>
        <dbReference type="ARBA" id="ARBA00022833"/>
    </source>
</evidence>
<evidence type="ECO:0000256" key="13">
    <source>
        <dbReference type="ARBA" id="ARBA00079577"/>
    </source>
</evidence>
<evidence type="ECO:0000256" key="10">
    <source>
        <dbReference type="ARBA" id="ARBA00023145"/>
    </source>
</evidence>
<comment type="subcellular location">
    <subcellularLocation>
        <location evidence="2">Cell envelope</location>
    </subcellularLocation>
</comment>
<protein>
    <recommendedName>
        <fullName evidence="11">DD-carboxypeptidase/endopeptidase Mpg</fullName>
    </recommendedName>
    <alternativeName>
        <fullName evidence="14">Metalloprotease active against peptidoglycan</fullName>
    </alternativeName>
    <alternativeName>
        <fullName evidence="15">Zinc metallopeptidase</fullName>
    </alternativeName>
    <alternativeName>
        <fullName evidence="13">Zinc metalloprotease</fullName>
    </alternativeName>
    <alternativeName>
        <fullName evidence="12">Zinc-dependent metallopeptidase</fullName>
    </alternativeName>
</protein>
<evidence type="ECO:0000256" key="3">
    <source>
        <dbReference type="ARBA" id="ARBA00011245"/>
    </source>
</evidence>
<evidence type="ECO:0000256" key="6">
    <source>
        <dbReference type="ARBA" id="ARBA00022723"/>
    </source>
</evidence>
<dbReference type="OrthoDB" id="9815245at2"/>
<feature type="domain" description="Csd3-like second N-terminal" evidence="18">
    <location>
        <begin position="163"/>
        <end position="280"/>
    </location>
</feature>
<dbReference type="InterPro" id="IPR045834">
    <property type="entry name" value="Csd3_N2"/>
</dbReference>
<organism evidence="19 20">
    <name type="scientific">Gallionella capsiferriformans (strain ES-2)</name>
    <name type="common">Gallionella ferruginea capsiferriformans (strain ES-2)</name>
    <dbReference type="NCBI Taxonomy" id="395494"/>
    <lineage>
        <taxon>Bacteria</taxon>
        <taxon>Pseudomonadati</taxon>
        <taxon>Pseudomonadota</taxon>
        <taxon>Betaproteobacteria</taxon>
        <taxon>Nitrosomonadales</taxon>
        <taxon>Gallionellaceae</taxon>
        <taxon>Gallionella</taxon>
    </lineage>
</organism>
<keyword evidence="4" id="KW-1029">Fimbrium biogenesis</keyword>
<dbReference type="Proteomes" id="UP000001235">
    <property type="component" value="Chromosome"/>
</dbReference>
<dbReference type="GO" id="GO:0046872">
    <property type="term" value="F:metal ion binding"/>
    <property type="evidence" value="ECO:0007669"/>
    <property type="project" value="UniProtKB-KW"/>
</dbReference>
<comment type="subunit">
    <text evidence="3">Monomer.</text>
</comment>
<dbReference type="HOGENOM" id="CLU_026846_4_1_4"/>
<evidence type="ECO:0000256" key="15">
    <source>
        <dbReference type="ARBA" id="ARBA00081777"/>
    </source>
</evidence>
<dbReference type="SUPFAM" id="SSF51261">
    <property type="entry name" value="Duplicated hybrid motif"/>
    <property type="match status" value="1"/>
</dbReference>
<evidence type="ECO:0000256" key="12">
    <source>
        <dbReference type="ARBA" id="ARBA00075934"/>
    </source>
</evidence>
<evidence type="ECO:0000256" key="16">
    <source>
        <dbReference type="SAM" id="Phobius"/>
    </source>
</evidence>
<evidence type="ECO:0000256" key="7">
    <source>
        <dbReference type="ARBA" id="ARBA00022801"/>
    </source>
</evidence>
<evidence type="ECO:0000256" key="11">
    <source>
        <dbReference type="ARBA" id="ARBA00070348"/>
    </source>
</evidence>
<dbReference type="CDD" id="cd12797">
    <property type="entry name" value="M23_peptidase"/>
    <property type="match status" value="1"/>
</dbReference>
<dbReference type="GO" id="GO:0004222">
    <property type="term" value="F:metalloendopeptidase activity"/>
    <property type="evidence" value="ECO:0007669"/>
    <property type="project" value="TreeGrafter"/>
</dbReference>
<evidence type="ECO:0000259" key="17">
    <source>
        <dbReference type="Pfam" id="PF01551"/>
    </source>
</evidence>
<keyword evidence="16" id="KW-1133">Transmembrane helix</keyword>
<evidence type="ECO:0000313" key="20">
    <source>
        <dbReference type="Proteomes" id="UP000001235"/>
    </source>
</evidence>
<keyword evidence="8" id="KW-0862">Zinc</keyword>
<dbReference type="InterPro" id="IPR011055">
    <property type="entry name" value="Dup_hybrid_motif"/>
</dbReference>
<dbReference type="GO" id="GO:0006508">
    <property type="term" value="P:proteolysis"/>
    <property type="evidence" value="ECO:0007669"/>
    <property type="project" value="UniProtKB-KW"/>
</dbReference>
<dbReference type="EMBL" id="CP002159">
    <property type="protein sequence ID" value="ADL54404.1"/>
    <property type="molecule type" value="Genomic_DNA"/>
</dbReference>